<dbReference type="InterPro" id="IPR050194">
    <property type="entry name" value="Glycosyltransferase_grp1"/>
</dbReference>
<dbReference type="InterPro" id="IPR028098">
    <property type="entry name" value="Glyco_trans_4-like_N"/>
</dbReference>
<feature type="domain" description="Glycosyltransferase subfamily 4-like N-terminal" evidence="1">
    <location>
        <begin position="15"/>
        <end position="182"/>
    </location>
</feature>
<evidence type="ECO:0000259" key="1">
    <source>
        <dbReference type="Pfam" id="PF13439"/>
    </source>
</evidence>
<reference evidence="2 3" key="1">
    <citation type="journal article" date="2017" name="Int. J. Syst. Evol. Microbiol.">
        <title>Oleiagrimonas citrea sp. nov., a marine bacterium isolated from tidal flat sediment and emended description of the genus Oleiagrimonas Fang et al. 2015 and Oleiagrimonas soli.</title>
        <authorList>
            <person name="Yang S.H."/>
            <person name="Seo H.S."/>
            <person name="Seong C.N."/>
            <person name="Kwon K.K."/>
        </authorList>
    </citation>
    <scope>NUCLEOTIDE SEQUENCE [LARGE SCALE GENOMIC DNA]</scope>
    <source>
        <strain evidence="2 3">MEBiC09124</strain>
    </source>
</reference>
<protein>
    <submittedName>
        <fullName evidence="2">Glycosyltransferase</fullName>
    </submittedName>
</protein>
<name>A0A846ZMI5_9GAMM</name>
<sequence length="397" mass="43596">MQIAIVTETYPPETNGVALTVQSMVQGMRARGHRVMLVRPRQYGEAKDAVPEADAMLTPSAALPGYAGLRFGLPADRRLLRAWRARRPDAIYVATEGPLGASALRCARRLGIPATTGFHTRFDHYASHYGVGWLTPMVRGYLRRFHRRAAATLVPTDALARELRRLGVDNVRLLHRAVDTEQFDPAHRDAELRARWGAGSRAPVMLYVGRIAAEKNLPLAVHAFYAMRKRCPDLRYVWVGDGPAREAVQRAHPEFVFMGMQHGEALARCYASADLFVFPSRSETFGNVILEALASGLPTVAFDSGAAHEHLRSGHNGYCIEDGDESAFTAACVKLIRDERYRDMRASARSSVAALNPDAVIADFEALLLGVSAPGRTTRQARALGFSGHPRDSGART</sequence>
<dbReference type="Pfam" id="PF13692">
    <property type="entry name" value="Glyco_trans_1_4"/>
    <property type="match status" value="1"/>
</dbReference>
<dbReference type="SUPFAM" id="SSF53756">
    <property type="entry name" value="UDP-Glycosyltransferase/glycogen phosphorylase"/>
    <property type="match status" value="1"/>
</dbReference>
<dbReference type="RefSeq" id="WP_168608905.1">
    <property type="nucleotide sequence ID" value="NZ_JAAZQD010000002.1"/>
</dbReference>
<dbReference type="PANTHER" id="PTHR45947:SF3">
    <property type="entry name" value="SULFOQUINOVOSYL TRANSFERASE SQD2"/>
    <property type="match status" value="1"/>
</dbReference>
<dbReference type="CDD" id="cd03814">
    <property type="entry name" value="GT4-like"/>
    <property type="match status" value="1"/>
</dbReference>
<dbReference type="Proteomes" id="UP000541636">
    <property type="component" value="Unassembled WGS sequence"/>
</dbReference>
<proteinExistence type="predicted"/>
<dbReference type="Gene3D" id="3.40.50.2000">
    <property type="entry name" value="Glycogen Phosphorylase B"/>
    <property type="match status" value="2"/>
</dbReference>
<dbReference type="AlphaFoldDB" id="A0A846ZMI5"/>
<dbReference type="Pfam" id="PF13439">
    <property type="entry name" value="Glyco_transf_4"/>
    <property type="match status" value="1"/>
</dbReference>
<organism evidence="2 3">
    <name type="scientific">Oleiagrimonas citrea</name>
    <dbReference type="NCBI Taxonomy" id="1665687"/>
    <lineage>
        <taxon>Bacteria</taxon>
        <taxon>Pseudomonadati</taxon>
        <taxon>Pseudomonadota</taxon>
        <taxon>Gammaproteobacteria</taxon>
        <taxon>Lysobacterales</taxon>
        <taxon>Rhodanobacteraceae</taxon>
        <taxon>Oleiagrimonas</taxon>
    </lineage>
</organism>
<dbReference type="GO" id="GO:0016757">
    <property type="term" value="F:glycosyltransferase activity"/>
    <property type="evidence" value="ECO:0007669"/>
    <property type="project" value="UniProtKB-ARBA"/>
</dbReference>
<evidence type="ECO:0000313" key="3">
    <source>
        <dbReference type="Proteomes" id="UP000541636"/>
    </source>
</evidence>
<accession>A0A846ZMI5</accession>
<dbReference type="PANTHER" id="PTHR45947">
    <property type="entry name" value="SULFOQUINOVOSYL TRANSFERASE SQD2"/>
    <property type="match status" value="1"/>
</dbReference>
<gene>
    <name evidence="2" type="ORF">HF690_06775</name>
</gene>
<evidence type="ECO:0000313" key="2">
    <source>
        <dbReference type="EMBL" id="NKZ38661.1"/>
    </source>
</evidence>
<comment type="caution">
    <text evidence="2">The sequence shown here is derived from an EMBL/GenBank/DDBJ whole genome shotgun (WGS) entry which is preliminary data.</text>
</comment>
<keyword evidence="3" id="KW-1185">Reference proteome</keyword>
<dbReference type="EMBL" id="JAAZQD010000002">
    <property type="protein sequence ID" value="NKZ38661.1"/>
    <property type="molecule type" value="Genomic_DNA"/>
</dbReference>
<keyword evidence="2" id="KW-0808">Transferase</keyword>